<dbReference type="Gene3D" id="3.30.70.100">
    <property type="match status" value="2"/>
</dbReference>
<dbReference type="CDD" id="cd00371">
    <property type="entry name" value="HMA"/>
    <property type="match status" value="2"/>
</dbReference>
<dbReference type="PANTHER" id="PTHR46413:SF6">
    <property type="entry name" value="HMA DOMAIN-CONTAINING PROTEIN"/>
    <property type="match status" value="1"/>
</dbReference>
<dbReference type="InterPro" id="IPR044594">
    <property type="entry name" value="HIPP01/3/5/6"/>
</dbReference>
<dbReference type="Pfam" id="PF00403">
    <property type="entry name" value="HMA"/>
    <property type="match status" value="2"/>
</dbReference>
<dbReference type="SUPFAM" id="SSF55008">
    <property type="entry name" value="HMA, heavy metal-associated domain"/>
    <property type="match status" value="2"/>
</dbReference>
<dbReference type="InterPro" id="IPR006121">
    <property type="entry name" value="HMA_dom"/>
</dbReference>
<feature type="region of interest" description="Disordered" evidence="1">
    <location>
        <begin position="68"/>
        <end position="87"/>
    </location>
</feature>
<dbReference type="PROSITE" id="PS50846">
    <property type="entry name" value="HMA_2"/>
    <property type="match status" value="2"/>
</dbReference>
<dbReference type="GO" id="GO:0046872">
    <property type="term" value="F:metal ion binding"/>
    <property type="evidence" value="ECO:0007669"/>
    <property type="project" value="InterPro"/>
</dbReference>
<evidence type="ECO:0000256" key="1">
    <source>
        <dbReference type="SAM" id="MobiDB-lite"/>
    </source>
</evidence>
<name>A0A811MIY9_9POAL</name>
<gene>
    <name evidence="3" type="ORF">NCGR_LOCUS3048</name>
</gene>
<feature type="compositionally biased region" description="Basic residues" evidence="1">
    <location>
        <begin position="211"/>
        <end position="220"/>
    </location>
</feature>
<feature type="domain" description="HMA" evidence="2">
    <location>
        <begin position="1"/>
        <end position="66"/>
    </location>
</feature>
<dbReference type="PANTHER" id="PTHR46413">
    <property type="entry name" value="HEAVY METAL-ASSOCIATED ISOPRENYLATED PLANT PROTEIN 6"/>
    <property type="match status" value="1"/>
</dbReference>
<feature type="region of interest" description="Disordered" evidence="1">
    <location>
        <begin position="187"/>
        <end position="246"/>
    </location>
</feature>
<evidence type="ECO:0000313" key="3">
    <source>
        <dbReference type="EMBL" id="CAD6205215.1"/>
    </source>
</evidence>
<dbReference type="AlphaFoldDB" id="A0A811MIY9"/>
<evidence type="ECO:0000259" key="2">
    <source>
        <dbReference type="PROSITE" id="PS50846"/>
    </source>
</evidence>
<feature type="domain" description="HMA" evidence="2">
    <location>
        <begin position="90"/>
        <end position="156"/>
    </location>
</feature>
<organism evidence="3 4">
    <name type="scientific">Miscanthus lutarioriparius</name>
    <dbReference type="NCBI Taxonomy" id="422564"/>
    <lineage>
        <taxon>Eukaryota</taxon>
        <taxon>Viridiplantae</taxon>
        <taxon>Streptophyta</taxon>
        <taxon>Embryophyta</taxon>
        <taxon>Tracheophyta</taxon>
        <taxon>Spermatophyta</taxon>
        <taxon>Magnoliopsida</taxon>
        <taxon>Liliopsida</taxon>
        <taxon>Poales</taxon>
        <taxon>Poaceae</taxon>
        <taxon>PACMAD clade</taxon>
        <taxon>Panicoideae</taxon>
        <taxon>Andropogonodae</taxon>
        <taxon>Andropogoneae</taxon>
        <taxon>Saccharinae</taxon>
        <taxon>Miscanthus</taxon>
    </lineage>
</organism>
<protein>
    <recommendedName>
        <fullName evidence="2">HMA domain-containing protein</fullName>
    </recommendedName>
</protein>
<keyword evidence="4" id="KW-1185">Reference proteome</keyword>
<dbReference type="Proteomes" id="UP000604825">
    <property type="component" value="Unassembled WGS sequence"/>
</dbReference>
<reference evidence="3" key="1">
    <citation type="submission" date="2020-10" db="EMBL/GenBank/DDBJ databases">
        <authorList>
            <person name="Han B."/>
            <person name="Lu T."/>
            <person name="Zhao Q."/>
            <person name="Huang X."/>
            <person name="Zhao Y."/>
        </authorList>
    </citation>
    <scope>NUCLEOTIDE SEQUENCE</scope>
</reference>
<accession>A0A811MIY9</accession>
<comment type="caution">
    <text evidence="3">The sequence shown here is derived from an EMBL/GenBank/DDBJ whole genome shotgun (WGS) entry which is preliminary data.</text>
</comment>
<dbReference type="OrthoDB" id="694602at2759"/>
<dbReference type="InterPro" id="IPR036163">
    <property type="entry name" value="HMA_dom_sf"/>
</dbReference>
<sequence length="324" mass="34404">MAPVILSMDVHCHGCAKKIRKAIMKLPGVDSVTFGTGLVLIEGTADPAVLRSRLQDKTGKAVNVVSNGVEDGEAASGGGRVNGHASPPPRAPIILEMELHCRSCAKKVEKRVMQIPGVDTVTTDVVARRVEVTGTADASAVATSLQVRTRSSVRVVSDSRRLDFPAGYDHEQRKAVAAWAAAQQMYGEPREAATDPSGASSSAPLPVAPCCRRRRGRRPRAPAPSPPVQPGSSSNRLPSPPLQSYGAPAPQAAGAGYYYPALGMYGGQYWAAALSQPPVGFYTGQWPAYPPPEGYPWQGGEVYGGQQMWAPCQQDENPHICRVQ</sequence>
<dbReference type="EMBL" id="CAJGYO010000001">
    <property type="protein sequence ID" value="CAD6205215.1"/>
    <property type="molecule type" value="Genomic_DNA"/>
</dbReference>
<evidence type="ECO:0000313" key="4">
    <source>
        <dbReference type="Proteomes" id="UP000604825"/>
    </source>
</evidence>
<proteinExistence type="predicted"/>